<organism evidence="2 3">
    <name type="scientific">Stachybotrys chartarum (strain CBS 109288 / IBT 7711)</name>
    <name type="common">Toxic black mold</name>
    <name type="synonym">Stilbospora chartarum</name>
    <dbReference type="NCBI Taxonomy" id="1280523"/>
    <lineage>
        <taxon>Eukaryota</taxon>
        <taxon>Fungi</taxon>
        <taxon>Dikarya</taxon>
        <taxon>Ascomycota</taxon>
        <taxon>Pezizomycotina</taxon>
        <taxon>Sordariomycetes</taxon>
        <taxon>Hypocreomycetidae</taxon>
        <taxon>Hypocreales</taxon>
        <taxon>Stachybotryaceae</taxon>
        <taxon>Stachybotrys</taxon>
    </lineage>
</organism>
<reference evidence="2 3" key="1">
    <citation type="journal article" date="2014" name="BMC Genomics">
        <title>Comparative genome sequencing reveals chemotype-specific gene clusters in the toxigenic black mold Stachybotrys.</title>
        <authorList>
            <person name="Semeiks J."/>
            <person name="Borek D."/>
            <person name="Otwinowski Z."/>
            <person name="Grishin N.V."/>
        </authorList>
    </citation>
    <scope>NUCLEOTIDE SEQUENCE [LARGE SCALE GENOMIC DNA]</scope>
    <source>
        <strain evidence="3">CBS 109288 / IBT 7711</strain>
    </source>
</reference>
<gene>
    <name evidence="2" type="ORF">S7711_10833</name>
</gene>
<evidence type="ECO:0000313" key="3">
    <source>
        <dbReference type="Proteomes" id="UP000028045"/>
    </source>
</evidence>
<keyword evidence="3" id="KW-1185">Reference proteome</keyword>
<protein>
    <submittedName>
        <fullName evidence="2">Uncharacterized protein</fullName>
    </submittedName>
</protein>
<dbReference type="AlphaFoldDB" id="A0A084B5I6"/>
<dbReference type="OrthoDB" id="5404564at2759"/>
<dbReference type="Proteomes" id="UP000028045">
    <property type="component" value="Unassembled WGS sequence"/>
</dbReference>
<evidence type="ECO:0000256" key="1">
    <source>
        <dbReference type="SAM" id="MobiDB-lite"/>
    </source>
</evidence>
<evidence type="ECO:0000313" key="2">
    <source>
        <dbReference type="EMBL" id="KEY72815.1"/>
    </source>
</evidence>
<accession>A0A084B5I6</accession>
<proteinExistence type="predicted"/>
<dbReference type="HOGENOM" id="CLU_619903_0_0_1"/>
<feature type="compositionally biased region" description="Basic and acidic residues" evidence="1">
    <location>
        <begin position="410"/>
        <end position="424"/>
    </location>
</feature>
<sequence length="442" mass="48595">MVYKASDRQTNRLTTLTIRNVPANKIDEFERSFIDTVGLRNAKAMLRRNMGTMLAYTTPGRIDAVPETRVLNMIGDLQGTQKQIEKVTFTIGSQSYSRAAIETVQLLHYRTLREESAAIVDSVEHPEALAPMATAELVVFYSASDNDVTRVIMHLTHKTIVRYQAGETAVLLGGIDCTGLNPDDEGSLLSNVNVTIHFATPEAATQFKNKILEMRVELFVMSLGTPGPDDRVALRLQVGGVHTEAVDLPDSTLYIVQSETSKRLRLIIVSDDKGTILSQELAEDVFTEPSGRPSFTSPTYVVQIVGSGAREIHLYDKGFQYFDFSDVQVERMFGLGIAAVLGQPNAPAQITAEESRGRRLDLFMIQGGGPDSRRFGGSATASPTSFVDNVFVFHVDRPTAMVTRACRAKSKAEQNRQISRDDRNGGMLDPEAPSKPVWAPPV</sequence>
<dbReference type="EMBL" id="KL648012">
    <property type="protein sequence ID" value="KEY72815.1"/>
    <property type="molecule type" value="Genomic_DNA"/>
</dbReference>
<name>A0A084B5I6_STACB</name>
<feature type="region of interest" description="Disordered" evidence="1">
    <location>
        <begin position="407"/>
        <end position="442"/>
    </location>
</feature>